<organism evidence="2 3">
    <name type="scientific">Ileibacterium valens</name>
    <dbReference type="NCBI Taxonomy" id="1862668"/>
    <lineage>
        <taxon>Bacteria</taxon>
        <taxon>Bacillati</taxon>
        <taxon>Bacillota</taxon>
        <taxon>Erysipelotrichia</taxon>
        <taxon>Erysipelotrichales</taxon>
        <taxon>Erysipelotrichaceae</taxon>
        <taxon>Ileibacterium</taxon>
    </lineage>
</organism>
<keyword evidence="3" id="KW-1185">Reference proteome</keyword>
<comment type="caution">
    <text evidence="2">The sequence shown here is derived from an EMBL/GenBank/DDBJ whole genome shotgun (WGS) entry which is preliminary data.</text>
</comment>
<evidence type="ECO:0000313" key="3">
    <source>
        <dbReference type="Proteomes" id="UP000186341"/>
    </source>
</evidence>
<protein>
    <submittedName>
        <fullName evidence="2">Uncharacterized protein</fullName>
    </submittedName>
</protein>
<name>A0A1U7NJG5_9FIRM</name>
<feature type="transmembrane region" description="Helical" evidence="1">
    <location>
        <begin position="44"/>
        <end position="63"/>
    </location>
</feature>
<feature type="transmembrane region" description="Helical" evidence="1">
    <location>
        <begin position="97"/>
        <end position="118"/>
    </location>
</feature>
<dbReference type="EMBL" id="MPJW01000002">
    <property type="protein sequence ID" value="OLU43451.1"/>
    <property type="molecule type" value="Genomic_DNA"/>
</dbReference>
<dbReference type="Proteomes" id="UP000186341">
    <property type="component" value="Unassembled WGS sequence"/>
</dbReference>
<dbReference type="AlphaFoldDB" id="A0A1U7NJG5"/>
<feature type="transmembrane region" description="Helical" evidence="1">
    <location>
        <begin position="12"/>
        <end position="32"/>
    </location>
</feature>
<evidence type="ECO:0000256" key="1">
    <source>
        <dbReference type="SAM" id="Phobius"/>
    </source>
</evidence>
<sequence length="267" mass="30599">MKGVIGLSEQMYLLQYLVMSLDGLSTGIMMEILYRKSYPKRGFLLGRIISYWLLALVICFPSYILHYKIWTMLNLAANIAGVVFLNVYYYRSSVKEALLSFFFYYVSAATAELIAMLLQPDIMNAASDWTQTMMIPFVLTTHLIALISKIIVALFLTRKEADSNSEILLLIWLCTAFLVFYLLVVFDLDEARSTPNNMNAILRLFISIGGVILPGAVLSFYSIHSKTNIELEQSIELSRMQKQLYEQVNQNHHEVLDIRNIYSSQCH</sequence>
<keyword evidence="1" id="KW-0812">Transmembrane</keyword>
<dbReference type="GeneID" id="82201637"/>
<feature type="transmembrane region" description="Helical" evidence="1">
    <location>
        <begin position="200"/>
        <end position="221"/>
    </location>
</feature>
<proteinExistence type="predicted"/>
<gene>
    <name evidence="2" type="ORF">BO222_00015</name>
</gene>
<feature type="transmembrane region" description="Helical" evidence="1">
    <location>
        <begin position="133"/>
        <end position="156"/>
    </location>
</feature>
<evidence type="ECO:0000313" key="2">
    <source>
        <dbReference type="EMBL" id="OLU43451.1"/>
    </source>
</evidence>
<reference evidence="2 3" key="1">
    <citation type="submission" date="2016-11" db="EMBL/GenBank/DDBJ databases">
        <title>Description of two novel members of the family Erysipelotrichaceae: Ileibacterium lipovorans gen. nov., sp. nov. and Dubosiella newyorkensis, gen. nov., sp. nov.</title>
        <authorList>
            <person name="Cox L.M."/>
            <person name="Sohn J."/>
            <person name="Tyrrell K.L."/>
            <person name="Citron D.M."/>
            <person name="Lawson P.A."/>
            <person name="Patel N.B."/>
            <person name="Iizumi T."/>
            <person name="Perez-Perez G.I."/>
            <person name="Goldstein E.J."/>
            <person name="Blaser M.J."/>
        </authorList>
    </citation>
    <scope>NUCLEOTIDE SEQUENCE [LARGE SCALE GENOMIC DNA]</scope>
    <source>
        <strain evidence="2 3">NYU-BL-A3</strain>
    </source>
</reference>
<feature type="transmembrane region" description="Helical" evidence="1">
    <location>
        <begin position="168"/>
        <end position="188"/>
    </location>
</feature>
<keyword evidence="1" id="KW-1133">Transmembrane helix</keyword>
<feature type="transmembrane region" description="Helical" evidence="1">
    <location>
        <begin position="69"/>
        <end position="90"/>
    </location>
</feature>
<dbReference type="RefSeq" id="WP_075817269.1">
    <property type="nucleotide sequence ID" value="NZ_MPJW01000002.1"/>
</dbReference>
<accession>A0A1U7NJG5</accession>
<keyword evidence="1" id="KW-0472">Membrane</keyword>